<evidence type="ECO:0000256" key="3">
    <source>
        <dbReference type="ARBA" id="ARBA00023128"/>
    </source>
</evidence>
<keyword evidence="3" id="KW-0496">Mitochondrion</keyword>
<sequence length="159" mass="18704">MPYQKLADSARPLFLKGLPKSRYERQFAHLNILANYKDSAYKFDNVGKLQLIFKKMNAYGHMGARKFWTTNLRTICFHNPQLPIEVQRVDCPTKEEQLKCPSILKVYFKDGKTKKIDCKNKQHDDIMKELVQLTHAVKIPESKIPIFSRRSYEERIAKD</sequence>
<dbReference type="GO" id="GO:0003735">
    <property type="term" value="F:structural constituent of ribosome"/>
    <property type="evidence" value="ECO:0007669"/>
    <property type="project" value="InterPro"/>
</dbReference>
<keyword evidence="2" id="KW-0689">Ribosomal protein</keyword>
<dbReference type="GO" id="GO:0005840">
    <property type="term" value="C:ribosome"/>
    <property type="evidence" value="ECO:0007669"/>
    <property type="project" value="UniProtKB-KW"/>
</dbReference>
<evidence type="ECO:0000313" key="7">
    <source>
        <dbReference type="Proteomes" id="UP000478008"/>
    </source>
</evidence>
<accession>A0A7D9CVD9</accession>
<keyword evidence="4" id="KW-0687">Ribonucleoprotein</keyword>
<dbReference type="SMART" id="SM00916">
    <property type="entry name" value="L51_S25_CI-B8"/>
    <property type="match status" value="1"/>
</dbReference>
<evidence type="ECO:0000256" key="4">
    <source>
        <dbReference type="ARBA" id="ARBA00023274"/>
    </source>
</evidence>
<dbReference type="AlphaFoldDB" id="A0A7D9CVD9"/>
<gene>
    <name evidence="6" type="ORF">DEBR0S1_13630G</name>
</gene>
<comment type="subcellular location">
    <subcellularLocation>
        <location evidence="1">Mitochondrion</location>
    </subcellularLocation>
</comment>
<evidence type="ECO:0000313" key="6">
    <source>
        <dbReference type="EMBL" id="VUG16316.1"/>
    </source>
</evidence>
<dbReference type="SUPFAM" id="SSF52833">
    <property type="entry name" value="Thioredoxin-like"/>
    <property type="match status" value="1"/>
</dbReference>
<dbReference type="Pfam" id="PF05047">
    <property type="entry name" value="L51_S25_CI-B8"/>
    <property type="match status" value="1"/>
</dbReference>
<dbReference type="InterPro" id="IPR007741">
    <property type="entry name" value="Ribosomal_mL43/mS25/NADH_DH"/>
</dbReference>
<keyword evidence="7" id="KW-1185">Reference proteome</keyword>
<evidence type="ECO:0000259" key="5">
    <source>
        <dbReference type="SMART" id="SM00916"/>
    </source>
</evidence>
<proteinExistence type="predicted"/>
<dbReference type="EMBL" id="CABFWN010000001">
    <property type="protein sequence ID" value="VUG16316.1"/>
    <property type="molecule type" value="Genomic_DNA"/>
</dbReference>
<feature type="domain" description="Ribosomal protein/NADH dehydrogenase" evidence="5">
    <location>
        <begin position="57"/>
        <end position="137"/>
    </location>
</feature>
<dbReference type="PANTHER" id="PTHR13274">
    <property type="entry name" value="MITOCHONDRIAL RIBOSOMAL PROTEIN S25"/>
    <property type="match status" value="1"/>
</dbReference>
<evidence type="ECO:0000256" key="2">
    <source>
        <dbReference type="ARBA" id="ARBA00022980"/>
    </source>
</evidence>
<dbReference type="PANTHER" id="PTHR13274:SF2">
    <property type="entry name" value="SMALL RIBOSOMAL SUBUNIT PROTEIN MS25"/>
    <property type="match status" value="1"/>
</dbReference>
<dbReference type="InterPro" id="IPR036249">
    <property type="entry name" value="Thioredoxin-like_sf"/>
</dbReference>
<name>A0A7D9CVD9_DEKBR</name>
<dbReference type="GO" id="GO:1990904">
    <property type="term" value="C:ribonucleoprotein complex"/>
    <property type="evidence" value="ECO:0007669"/>
    <property type="project" value="UniProtKB-KW"/>
</dbReference>
<dbReference type="Proteomes" id="UP000478008">
    <property type="component" value="Unassembled WGS sequence"/>
</dbReference>
<dbReference type="GO" id="GO:0005739">
    <property type="term" value="C:mitochondrion"/>
    <property type="evidence" value="ECO:0007669"/>
    <property type="project" value="UniProtKB-SubCell"/>
</dbReference>
<reference evidence="6 7" key="1">
    <citation type="submission" date="2019-07" db="EMBL/GenBank/DDBJ databases">
        <authorList>
            <person name="Friedrich A."/>
            <person name="Schacherer J."/>
        </authorList>
    </citation>
    <scope>NUCLEOTIDE SEQUENCE [LARGE SCALE GENOMIC DNA]</scope>
</reference>
<dbReference type="InterPro" id="IPR040049">
    <property type="entry name" value="Ribosomal_mS25/mL61"/>
</dbReference>
<evidence type="ECO:0000256" key="1">
    <source>
        <dbReference type="ARBA" id="ARBA00004173"/>
    </source>
</evidence>
<dbReference type="Gene3D" id="3.40.30.10">
    <property type="entry name" value="Glutaredoxin"/>
    <property type="match status" value="1"/>
</dbReference>
<protein>
    <submittedName>
        <fullName evidence="6">DEBR0S1_13630g1_1</fullName>
    </submittedName>
</protein>
<organism evidence="6 7">
    <name type="scientific">Dekkera bruxellensis</name>
    <name type="common">Brettanomyces custersii</name>
    <dbReference type="NCBI Taxonomy" id="5007"/>
    <lineage>
        <taxon>Eukaryota</taxon>
        <taxon>Fungi</taxon>
        <taxon>Dikarya</taxon>
        <taxon>Ascomycota</taxon>
        <taxon>Saccharomycotina</taxon>
        <taxon>Pichiomycetes</taxon>
        <taxon>Pichiales</taxon>
        <taxon>Pichiaceae</taxon>
        <taxon>Brettanomyces</taxon>
    </lineage>
</organism>